<protein>
    <recommendedName>
        <fullName evidence="4">RanBD1 domain-containing protein</fullName>
    </recommendedName>
</protein>
<dbReference type="HOGENOM" id="CLU_143206_0_0_1"/>
<dbReference type="OrthoDB" id="185618at2759"/>
<dbReference type="InterPro" id="IPR045255">
    <property type="entry name" value="RanBP1-like"/>
</dbReference>
<evidence type="ECO:0000256" key="3">
    <source>
        <dbReference type="SAM" id="MobiDB-lite"/>
    </source>
</evidence>
<proteinExistence type="predicted"/>
<evidence type="ECO:0000256" key="2">
    <source>
        <dbReference type="ARBA" id="ARBA00023242"/>
    </source>
</evidence>
<gene>
    <name evidence="5" type="ORF">LOTGIDRAFT_118001</name>
</gene>
<evidence type="ECO:0000256" key="1">
    <source>
        <dbReference type="ARBA" id="ARBA00004123"/>
    </source>
</evidence>
<dbReference type="InterPro" id="IPR011993">
    <property type="entry name" value="PH-like_dom_sf"/>
</dbReference>
<dbReference type="GO" id="GO:0006611">
    <property type="term" value="P:protein export from nucleus"/>
    <property type="evidence" value="ECO:0007669"/>
    <property type="project" value="TreeGrafter"/>
</dbReference>
<accession>V4ACB9</accession>
<comment type="subcellular location">
    <subcellularLocation>
        <location evidence="1">Nucleus</location>
    </subcellularLocation>
</comment>
<dbReference type="InterPro" id="IPR000156">
    <property type="entry name" value="Ran_bind_dom"/>
</dbReference>
<feature type="non-terminal residue" evidence="5">
    <location>
        <position position="1"/>
    </location>
</feature>
<dbReference type="CTD" id="20231565"/>
<dbReference type="Pfam" id="PF00638">
    <property type="entry name" value="Ran_BP1"/>
    <property type="match status" value="1"/>
</dbReference>
<dbReference type="CDD" id="cd13180">
    <property type="entry name" value="RanBD_RanBP3"/>
    <property type="match status" value="1"/>
</dbReference>
<keyword evidence="2" id="KW-0539">Nucleus</keyword>
<dbReference type="PROSITE" id="PS50196">
    <property type="entry name" value="RANBD1"/>
    <property type="match status" value="1"/>
</dbReference>
<keyword evidence="6" id="KW-1185">Reference proteome</keyword>
<dbReference type="Gene3D" id="2.30.29.30">
    <property type="entry name" value="Pleckstrin-homology domain (PH domain)/Phosphotyrosine-binding domain (PTB)"/>
    <property type="match status" value="1"/>
</dbReference>
<dbReference type="GeneID" id="20231565"/>
<dbReference type="SUPFAM" id="SSF50729">
    <property type="entry name" value="PH domain-like"/>
    <property type="match status" value="1"/>
</dbReference>
<feature type="region of interest" description="Disordered" evidence="3">
    <location>
        <begin position="126"/>
        <end position="158"/>
    </location>
</feature>
<dbReference type="AlphaFoldDB" id="V4ACB9"/>
<sequence>LKEVEVVTGEEEESNVLHATAKLYLFDSDNQTWIEKGQGLCRLNDMTASESDSFQSRLIMRTQGSLRVILNTPIWCGMTVERASPKSVRISAIVEEEGVKVFLIMSNPKDSENLLRAIEWRVQRLKAAEESQPKGEERGSEKRKADSTDYEAVGKKSR</sequence>
<dbReference type="SMART" id="SM00160">
    <property type="entry name" value="RanBD"/>
    <property type="match status" value="1"/>
</dbReference>
<dbReference type="GO" id="GO:0005634">
    <property type="term" value="C:nucleus"/>
    <property type="evidence" value="ECO:0007669"/>
    <property type="project" value="UniProtKB-SubCell"/>
</dbReference>
<dbReference type="EMBL" id="KB201802">
    <property type="protein sequence ID" value="ESO94472.1"/>
    <property type="molecule type" value="Genomic_DNA"/>
</dbReference>
<reference evidence="5 6" key="1">
    <citation type="journal article" date="2013" name="Nature">
        <title>Insights into bilaterian evolution from three spiralian genomes.</title>
        <authorList>
            <person name="Simakov O."/>
            <person name="Marletaz F."/>
            <person name="Cho S.J."/>
            <person name="Edsinger-Gonzales E."/>
            <person name="Havlak P."/>
            <person name="Hellsten U."/>
            <person name="Kuo D.H."/>
            <person name="Larsson T."/>
            <person name="Lv J."/>
            <person name="Arendt D."/>
            <person name="Savage R."/>
            <person name="Osoegawa K."/>
            <person name="de Jong P."/>
            <person name="Grimwood J."/>
            <person name="Chapman J.A."/>
            <person name="Shapiro H."/>
            <person name="Aerts A."/>
            <person name="Otillar R.P."/>
            <person name="Terry A.Y."/>
            <person name="Boore J.L."/>
            <person name="Grigoriev I.V."/>
            <person name="Lindberg D.R."/>
            <person name="Seaver E.C."/>
            <person name="Weisblat D.A."/>
            <person name="Putnam N.H."/>
            <person name="Rokhsar D.S."/>
        </authorList>
    </citation>
    <scope>NUCLEOTIDE SEQUENCE [LARGE SCALE GENOMIC DNA]</scope>
</reference>
<evidence type="ECO:0000313" key="6">
    <source>
        <dbReference type="Proteomes" id="UP000030746"/>
    </source>
</evidence>
<dbReference type="PANTHER" id="PTHR23138:SF142">
    <property type="entry name" value="RAN-BINDING PROTEIN 3B-RELATED"/>
    <property type="match status" value="1"/>
</dbReference>
<organism evidence="5 6">
    <name type="scientific">Lottia gigantea</name>
    <name type="common">Giant owl limpet</name>
    <dbReference type="NCBI Taxonomy" id="225164"/>
    <lineage>
        <taxon>Eukaryota</taxon>
        <taxon>Metazoa</taxon>
        <taxon>Spiralia</taxon>
        <taxon>Lophotrochozoa</taxon>
        <taxon>Mollusca</taxon>
        <taxon>Gastropoda</taxon>
        <taxon>Patellogastropoda</taxon>
        <taxon>Lottioidea</taxon>
        <taxon>Lottiidae</taxon>
        <taxon>Lottia</taxon>
    </lineage>
</organism>
<dbReference type="KEGG" id="lgi:LOTGIDRAFT_118001"/>
<dbReference type="PANTHER" id="PTHR23138">
    <property type="entry name" value="RAN BINDING PROTEIN"/>
    <property type="match status" value="1"/>
</dbReference>
<dbReference type="Proteomes" id="UP000030746">
    <property type="component" value="Unassembled WGS sequence"/>
</dbReference>
<feature type="domain" description="RanBD1" evidence="4">
    <location>
        <begin position="1"/>
        <end position="81"/>
    </location>
</feature>
<feature type="compositionally biased region" description="Basic and acidic residues" evidence="3">
    <location>
        <begin position="126"/>
        <end position="147"/>
    </location>
</feature>
<dbReference type="OMA" id="QLKGCLC"/>
<name>V4ACB9_LOTGI</name>
<dbReference type="STRING" id="225164.V4ACB9"/>
<evidence type="ECO:0000313" key="5">
    <source>
        <dbReference type="EMBL" id="ESO94472.1"/>
    </source>
</evidence>
<evidence type="ECO:0000259" key="4">
    <source>
        <dbReference type="PROSITE" id="PS50196"/>
    </source>
</evidence>
<dbReference type="RefSeq" id="XP_009054756.1">
    <property type="nucleotide sequence ID" value="XM_009056508.1"/>
</dbReference>